<dbReference type="GO" id="GO:0005739">
    <property type="term" value="C:mitochondrion"/>
    <property type="evidence" value="ECO:0007669"/>
    <property type="project" value="TreeGrafter"/>
</dbReference>
<keyword evidence="1" id="KW-0547">Nucleotide-binding</keyword>
<dbReference type="AlphaFoldDB" id="A0A2P2JRI1"/>
<dbReference type="PANTHER" id="PTHR23407">
    <property type="entry name" value="ATPASE INHIBITOR/5-FORMYLTETRAHYDROFOLATE CYCLO-LIGASE"/>
    <property type="match status" value="1"/>
</dbReference>
<dbReference type="SUPFAM" id="SSF100950">
    <property type="entry name" value="NagB/RpiA/CoA transferase-like"/>
    <property type="match status" value="1"/>
</dbReference>
<comment type="catalytic activity">
    <reaction evidence="1">
        <text>(6S)-5-formyl-5,6,7,8-tetrahydrofolate + ATP = (6R)-5,10-methenyltetrahydrofolate + ADP + phosphate</text>
        <dbReference type="Rhea" id="RHEA:10488"/>
        <dbReference type="ChEBI" id="CHEBI:30616"/>
        <dbReference type="ChEBI" id="CHEBI:43474"/>
        <dbReference type="ChEBI" id="CHEBI:57455"/>
        <dbReference type="ChEBI" id="CHEBI:57457"/>
        <dbReference type="ChEBI" id="CHEBI:456216"/>
        <dbReference type="EC" id="6.3.3.2"/>
    </reaction>
</comment>
<comment type="cofactor">
    <cofactor evidence="1">
        <name>Mg(2+)</name>
        <dbReference type="ChEBI" id="CHEBI:18420"/>
    </cofactor>
</comment>
<keyword evidence="2" id="KW-0436">Ligase</keyword>
<comment type="similarity">
    <text evidence="1">Belongs to the 5-formyltetrahydrofolate cyclo-ligase family.</text>
</comment>
<dbReference type="GO" id="GO:0035999">
    <property type="term" value="P:tetrahydrofolate interconversion"/>
    <property type="evidence" value="ECO:0007669"/>
    <property type="project" value="TreeGrafter"/>
</dbReference>
<dbReference type="Gene3D" id="3.40.50.10420">
    <property type="entry name" value="NagB/RpiA/CoA transferase-like"/>
    <property type="match status" value="1"/>
</dbReference>
<protein>
    <recommendedName>
        <fullName evidence="1">5-formyltetrahydrofolate cyclo-ligase</fullName>
        <ecNumber evidence="1">6.3.3.2</ecNumber>
    </recommendedName>
</protein>
<dbReference type="NCBIfam" id="TIGR02727">
    <property type="entry name" value="MTHFS_bact"/>
    <property type="match status" value="1"/>
</dbReference>
<sequence>MMSTIDLRPNAAVRVMFRRCKPIAGRLINKANHASPFAAHPCTIASSTASPPPFCQTIIKDSVGSRNLEATYQAKRSLRWKIRKELKNMDPIQRSHEDNAIQSLVLEAPWFKASRSLCVYISCASLREVDTSRIISEVLSNPPKEGNAQSRKKLYAPRVEDKNSNMRILKITSVDDLMANSMNILEPTLVDSDGNQREDAMQASEPVDLFILPGLAFDRSGRRLGRSGGYYDMFLKKYQDLAKEHKWKPPLLVALSYTLQIMEEGAIPVTSYDVPMDALVSPAGFTPISRAAIERCI</sequence>
<proteinExistence type="inferred from homology"/>
<keyword evidence="1" id="KW-0460">Magnesium</keyword>
<dbReference type="PANTHER" id="PTHR23407:SF10">
    <property type="entry name" value="5-FORMYLTETRAHYDROFOLATE CYCLO-LIGASE, MITOCHONDRIAL-LIKE ISOFORM X1"/>
    <property type="match status" value="1"/>
</dbReference>
<dbReference type="InterPro" id="IPR002698">
    <property type="entry name" value="FTHF_cligase"/>
</dbReference>
<evidence type="ECO:0000313" key="2">
    <source>
        <dbReference type="EMBL" id="MBW96062.1"/>
    </source>
</evidence>
<evidence type="ECO:0000256" key="1">
    <source>
        <dbReference type="RuleBase" id="RU361279"/>
    </source>
</evidence>
<dbReference type="EC" id="6.3.3.2" evidence="1"/>
<dbReference type="EMBL" id="GGEC01015579">
    <property type="protein sequence ID" value="MBW96062.1"/>
    <property type="molecule type" value="Transcribed_RNA"/>
</dbReference>
<dbReference type="GO" id="GO:0009396">
    <property type="term" value="P:folic acid-containing compound biosynthetic process"/>
    <property type="evidence" value="ECO:0007669"/>
    <property type="project" value="TreeGrafter"/>
</dbReference>
<keyword evidence="1" id="KW-0479">Metal-binding</keyword>
<dbReference type="InterPro" id="IPR024185">
    <property type="entry name" value="FTHF_cligase-like_sf"/>
</dbReference>
<dbReference type="GO" id="GO:0030272">
    <property type="term" value="F:5-formyltetrahydrofolate cyclo-ligase activity"/>
    <property type="evidence" value="ECO:0007669"/>
    <property type="project" value="UniProtKB-EC"/>
</dbReference>
<organism evidence="2">
    <name type="scientific">Rhizophora mucronata</name>
    <name type="common">Asiatic mangrove</name>
    <dbReference type="NCBI Taxonomy" id="61149"/>
    <lineage>
        <taxon>Eukaryota</taxon>
        <taxon>Viridiplantae</taxon>
        <taxon>Streptophyta</taxon>
        <taxon>Embryophyta</taxon>
        <taxon>Tracheophyta</taxon>
        <taxon>Spermatophyta</taxon>
        <taxon>Magnoliopsida</taxon>
        <taxon>eudicotyledons</taxon>
        <taxon>Gunneridae</taxon>
        <taxon>Pentapetalae</taxon>
        <taxon>rosids</taxon>
        <taxon>fabids</taxon>
        <taxon>Malpighiales</taxon>
        <taxon>Rhizophoraceae</taxon>
        <taxon>Rhizophora</taxon>
    </lineage>
</organism>
<dbReference type="GO" id="GO:0046872">
    <property type="term" value="F:metal ion binding"/>
    <property type="evidence" value="ECO:0007669"/>
    <property type="project" value="UniProtKB-KW"/>
</dbReference>
<keyword evidence="1" id="KW-0067">ATP-binding</keyword>
<reference evidence="2" key="1">
    <citation type="submission" date="2018-02" db="EMBL/GenBank/DDBJ databases">
        <title>Rhizophora mucronata_Transcriptome.</title>
        <authorList>
            <person name="Meera S.P."/>
            <person name="Sreeshan A."/>
            <person name="Augustine A."/>
        </authorList>
    </citation>
    <scope>NUCLEOTIDE SEQUENCE</scope>
    <source>
        <tissue evidence="2">Leaf</tissue>
    </source>
</reference>
<dbReference type="GO" id="GO:0005524">
    <property type="term" value="F:ATP binding"/>
    <property type="evidence" value="ECO:0007669"/>
    <property type="project" value="UniProtKB-KW"/>
</dbReference>
<dbReference type="InterPro" id="IPR037171">
    <property type="entry name" value="NagB/RpiA_transferase-like"/>
</dbReference>
<name>A0A2P2JRI1_RHIMU</name>
<dbReference type="FunFam" id="3.40.50.10420:FF:000003">
    <property type="entry name" value="5-formyltetrahydrofolate cyclo-ligase"/>
    <property type="match status" value="1"/>
</dbReference>
<dbReference type="Pfam" id="PF01812">
    <property type="entry name" value="5-FTHF_cyc-lig"/>
    <property type="match status" value="1"/>
</dbReference>
<accession>A0A2P2JRI1</accession>